<proteinExistence type="predicted"/>
<dbReference type="EMBL" id="JANRMS010000460">
    <property type="protein sequence ID" value="KAJ3539459.1"/>
    <property type="molecule type" value="Genomic_DNA"/>
</dbReference>
<protein>
    <submittedName>
        <fullName evidence="1">Uncharacterized protein</fullName>
    </submittedName>
</protein>
<accession>A0ACC1SGV0</accession>
<name>A0ACC1SGV0_9HYPO</name>
<evidence type="ECO:0000313" key="1">
    <source>
        <dbReference type="EMBL" id="KAJ3539459.1"/>
    </source>
</evidence>
<sequence>MKSTLATVAVALAGVATAAHEEGTFAVLRFTNKQLTKGRMDPILFPGQTSTHVHTIMGGSGFSKSSTGKDLLKSKCSNALVKGDNSNYWFPAMYFHDPKTGKFEDVEFNYFNAYYFFEKTHDDIKPFPVGLQIVAGDSMTRTMPKTGSKPNLDPSKGATNAARITCPRLHNIFEPPSWSPDSDGSLAGVGDPVNLGEGVGFPDRTCDGENSPLRADVHFPSCYNPKAGLTNFKENMAYPEDNGGYLDCPKGWIHVPHLFYEAYWHTEKFAGRWEEGKGKQPFVFSNGDVTGYSNHADFMAGWDEDLLQHIIDTCDTGVNGMDNCPGLTYGLNKDDCTIESDVDEKVDGTLSKLPGNNPLSGWSYGDSVGSGSSSGGDDESSSTKAAPRPSATDYPSGDKTTAVELPSGTDAASSATIEAAQDKTTDLPEEATEAADAISTSQSAVQSKATGVLTNAPKPTDVFGKPGKKCKSRTHTVWNTVTVTQTAPSNPAQTEATAPVYKRDPIERLNVVVVNLSLLPSSFFSSAAFTSLLVHRIASKMSLYHEAGEILTGSSPEGGSLKSRVFKKKNLKSSPNQVYALVLESCKWSPILKEVIEKSELLKHERKLTPTLSLLLVHDLLLAKKGIALPQSHGLRAAIERHKGRLASEFKLARLRRKMPSLEALKEQIDRQSAGEEANYPRWVRVNAVKGTLEDQLETTFSAYARATSIKDVITKPGKLFYIDPHVPNLLAITPGIDLTKTEAYTSGKIILQDKASCFPAYLLDPQSEDGDLIDACSAPGNKTTHLAAILKEHQPEFDTPEQTIYAFEKDPRRAQTLEKMVKMAGSKNVTRIGFGQDFLQLDPQSDKYKSVGALLLDPSCSGSGIVGRDSMPELHLPEGPTSTVKGAVVKSNDRKRKHDQVDTQSEKVIIDDDGNETVMKSEKDLEARLEALSGFQLTLLLHAFRFPSARKITYSTCSIHMQENERVVMRALESDIAKQRNWRILPRGDQVSGMREWPVRGLPSACGDDADVAEACIRSYKDDGQGVMGFFVAAFVRVGAQDVGSVDDDEGPYMRDEDGAIIRDALGMPVLKSTGEPVSLTARDEEVIPEEDEDSDEEEEEDYSESEDESSDGGVSAHKLDGTAQIPSDPSQEDDVGDVEEDEWEGFGD</sequence>
<keyword evidence="2" id="KW-1185">Reference proteome</keyword>
<gene>
    <name evidence="1" type="ORF">NM208_g5482</name>
</gene>
<evidence type="ECO:0000313" key="2">
    <source>
        <dbReference type="Proteomes" id="UP001148629"/>
    </source>
</evidence>
<dbReference type="Proteomes" id="UP001148629">
    <property type="component" value="Unassembled WGS sequence"/>
</dbReference>
<reference evidence="1" key="1">
    <citation type="submission" date="2022-08" db="EMBL/GenBank/DDBJ databases">
        <title>Genome Sequence of Fusarium decemcellulare.</title>
        <authorList>
            <person name="Buettner E."/>
        </authorList>
    </citation>
    <scope>NUCLEOTIDE SEQUENCE</scope>
    <source>
        <strain evidence="1">Babe19</strain>
    </source>
</reference>
<organism evidence="1 2">
    <name type="scientific">Fusarium decemcellulare</name>
    <dbReference type="NCBI Taxonomy" id="57161"/>
    <lineage>
        <taxon>Eukaryota</taxon>
        <taxon>Fungi</taxon>
        <taxon>Dikarya</taxon>
        <taxon>Ascomycota</taxon>
        <taxon>Pezizomycotina</taxon>
        <taxon>Sordariomycetes</taxon>
        <taxon>Hypocreomycetidae</taxon>
        <taxon>Hypocreales</taxon>
        <taxon>Nectriaceae</taxon>
        <taxon>Fusarium</taxon>
        <taxon>Fusarium decemcellulare species complex</taxon>
    </lineage>
</organism>
<comment type="caution">
    <text evidence="1">The sequence shown here is derived from an EMBL/GenBank/DDBJ whole genome shotgun (WGS) entry which is preliminary data.</text>
</comment>